<dbReference type="InterPro" id="IPR025751">
    <property type="entry name" value="RsbRD_N_dom"/>
</dbReference>
<reference evidence="4" key="1">
    <citation type="submission" date="2016-10" db="EMBL/GenBank/DDBJ databases">
        <authorList>
            <person name="Varghese N."/>
            <person name="Submissions S."/>
        </authorList>
    </citation>
    <scope>NUCLEOTIDE SEQUENCE [LARGE SCALE GENOMIC DNA]</scope>
    <source>
        <strain evidence="4">IBRC-M 10403</strain>
    </source>
</reference>
<sequence>MIDDKGALTIGGRVVYQWLFAERRRMARRLVERFSREIGAYQRLSSAELFETITAVTEENLRIFAESVRDRASPSPAELSGPITESAARRAGEGVALDGVMGAYSMGMLEAWRAVVAGARPDDLDHVLAFTELVLGYVHGASTAAAAAYLEERRRMDSGEQQRRHTLMSALVRGDPLEEPARRAGFRLAPRYLVLRLAFAAHDDETEPGVDATMAAQRKVYRADQELADAVGEPVLALLDATGGTALLAGDDWPAAARIVARLSRAIGVEVTAAGVLAEPAGVAEAVRQGGEILELASVFGRGPGFYRMADVLLEYQLTRPTAASGALRALLAPLDEHPDLLVTLETYLRLGLNRRQTALRLHVHPNTVDYRVRKATALTALDPADPAHLQRIGAALVIRRMAAESDE</sequence>
<gene>
    <name evidence="3" type="ORF">SAMN05216174_101545</name>
</gene>
<proteinExistence type="predicted"/>
<dbReference type="Proteomes" id="UP000199501">
    <property type="component" value="Unassembled WGS sequence"/>
</dbReference>
<dbReference type="InterPro" id="IPR042070">
    <property type="entry name" value="PucR_C-HTH_sf"/>
</dbReference>
<feature type="domain" description="RsbT co-antagonist protein RsbRD N-terminal" evidence="2">
    <location>
        <begin position="25"/>
        <end position="164"/>
    </location>
</feature>
<dbReference type="Pfam" id="PF13556">
    <property type="entry name" value="HTH_30"/>
    <property type="match status" value="1"/>
</dbReference>
<dbReference type="OrthoDB" id="4571023at2"/>
<dbReference type="Pfam" id="PF14361">
    <property type="entry name" value="RsbRD_N"/>
    <property type="match status" value="1"/>
</dbReference>
<dbReference type="InterPro" id="IPR025736">
    <property type="entry name" value="PucR_C-HTH_dom"/>
</dbReference>
<dbReference type="PANTHER" id="PTHR33744">
    <property type="entry name" value="CARBOHYDRATE DIACID REGULATOR"/>
    <property type="match status" value="1"/>
</dbReference>
<dbReference type="STRING" id="1271860.SAMN05216174_101545"/>
<dbReference type="InterPro" id="IPR051448">
    <property type="entry name" value="CdaR-like_regulators"/>
</dbReference>
<evidence type="ECO:0000313" key="3">
    <source>
        <dbReference type="EMBL" id="SDC21796.1"/>
    </source>
</evidence>
<accession>A0A1G6JUY2</accession>
<keyword evidence="4" id="KW-1185">Reference proteome</keyword>
<protein>
    <submittedName>
        <fullName evidence="3">Sugar diacid utilization regulator</fullName>
    </submittedName>
</protein>
<evidence type="ECO:0000259" key="1">
    <source>
        <dbReference type="Pfam" id="PF13556"/>
    </source>
</evidence>
<dbReference type="EMBL" id="FMZZ01000001">
    <property type="protein sequence ID" value="SDC21796.1"/>
    <property type="molecule type" value="Genomic_DNA"/>
</dbReference>
<evidence type="ECO:0000259" key="2">
    <source>
        <dbReference type="Pfam" id="PF14361"/>
    </source>
</evidence>
<dbReference type="RefSeq" id="WP_091447815.1">
    <property type="nucleotide sequence ID" value="NZ_FMZZ01000001.1"/>
</dbReference>
<feature type="domain" description="PucR C-terminal helix-turn-helix" evidence="1">
    <location>
        <begin position="341"/>
        <end position="398"/>
    </location>
</feature>
<dbReference type="Gene3D" id="1.10.10.2840">
    <property type="entry name" value="PucR C-terminal helix-turn-helix domain"/>
    <property type="match status" value="1"/>
</dbReference>
<name>A0A1G6JUY2_9PSEU</name>
<dbReference type="PANTHER" id="PTHR33744:SF1">
    <property type="entry name" value="DNA-BINDING TRANSCRIPTIONAL ACTIVATOR ADER"/>
    <property type="match status" value="1"/>
</dbReference>
<evidence type="ECO:0000313" key="4">
    <source>
        <dbReference type="Proteomes" id="UP000199501"/>
    </source>
</evidence>
<organism evidence="3 4">
    <name type="scientific">Actinokineospora iranica</name>
    <dbReference type="NCBI Taxonomy" id="1271860"/>
    <lineage>
        <taxon>Bacteria</taxon>
        <taxon>Bacillati</taxon>
        <taxon>Actinomycetota</taxon>
        <taxon>Actinomycetes</taxon>
        <taxon>Pseudonocardiales</taxon>
        <taxon>Pseudonocardiaceae</taxon>
        <taxon>Actinokineospora</taxon>
    </lineage>
</organism>
<dbReference type="AlphaFoldDB" id="A0A1G6JUY2"/>